<evidence type="ECO:0000313" key="1">
    <source>
        <dbReference type="EMBL" id="TWT70011.1"/>
    </source>
</evidence>
<organism evidence="1 2">
    <name type="scientific">Crateriforma conspicua</name>
    <dbReference type="NCBI Taxonomy" id="2527996"/>
    <lineage>
        <taxon>Bacteria</taxon>
        <taxon>Pseudomonadati</taxon>
        <taxon>Planctomycetota</taxon>
        <taxon>Planctomycetia</taxon>
        <taxon>Planctomycetales</taxon>
        <taxon>Planctomycetaceae</taxon>
        <taxon>Crateriforma</taxon>
    </lineage>
</organism>
<keyword evidence="2" id="KW-1185">Reference proteome</keyword>
<protein>
    <submittedName>
        <fullName evidence="1">Uncharacterized protein</fullName>
    </submittedName>
</protein>
<dbReference type="RefSeq" id="WP_146439139.1">
    <property type="nucleotide sequence ID" value="NZ_SJPL01000001.1"/>
</dbReference>
<accession>A0A5C5Y5S8</accession>
<gene>
    <name evidence="1" type="ORF">Pan14r_23080</name>
</gene>
<dbReference type="AlphaFoldDB" id="A0A5C5Y5S8"/>
<dbReference type="Proteomes" id="UP000317238">
    <property type="component" value="Unassembled WGS sequence"/>
</dbReference>
<sequence>MKTKPVYVVKLQPVGDASDLSLRGLRAILKSLGRGYRLRCISVGFERVEPSQDDTEETNR</sequence>
<name>A0A5C5Y5S8_9PLAN</name>
<evidence type="ECO:0000313" key="2">
    <source>
        <dbReference type="Proteomes" id="UP000317238"/>
    </source>
</evidence>
<reference evidence="1 2" key="1">
    <citation type="submission" date="2019-02" db="EMBL/GenBank/DDBJ databases">
        <title>Deep-cultivation of Planctomycetes and their phenomic and genomic characterization uncovers novel biology.</title>
        <authorList>
            <person name="Wiegand S."/>
            <person name="Jogler M."/>
            <person name="Boedeker C."/>
            <person name="Pinto D."/>
            <person name="Vollmers J."/>
            <person name="Rivas-Marin E."/>
            <person name="Kohn T."/>
            <person name="Peeters S.H."/>
            <person name="Heuer A."/>
            <person name="Rast P."/>
            <person name="Oberbeckmann S."/>
            <person name="Bunk B."/>
            <person name="Jeske O."/>
            <person name="Meyerdierks A."/>
            <person name="Storesund J.E."/>
            <person name="Kallscheuer N."/>
            <person name="Luecker S."/>
            <person name="Lage O.M."/>
            <person name="Pohl T."/>
            <person name="Merkel B.J."/>
            <person name="Hornburger P."/>
            <person name="Mueller R.-W."/>
            <person name="Bruemmer F."/>
            <person name="Labrenz M."/>
            <person name="Spormann A.M."/>
            <person name="Op Den Camp H."/>
            <person name="Overmann J."/>
            <person name="Amann R."/>
            <person name="Jetten M.S.M."/>
            <person name="Mascher T."/>
            <person name="Medema M.H."/>
            <person name="Devos D.P."/>
            <person name="Kaster A.-K."/>
            <person name="Ovreas L."/>
            <person name="Rohde M."/>
            <person name="Galperin M.Y."/>
            <person name="Jogler C."/>
        </authorList>
    </citation>
    <scope>NUCLEOTIDE SEQUENCE [LARGE SCALE GENOMIC DNA]</scope>
    <source>
        <strain evidence="1 2">Pan14r</strain>
    </source>
</reference>
<comment type="caution">
    <text evidence="1">The sequence shown here is derived from an EMBL/GenBank/DDBJ whole genome shotgun (WGS) entry which is preliminary data.</text>
</comment>
<proteinExistence type="predicted"/>
<dbReference type="EMBL" id="SJPL01000001">
    <property type="protein sequence ID" value="TWT70011.1"/>
    <property type="molecule type" value="Genomic_DNA"/>
</dbReference>